<feature type="transmembrane region" description="Helical" evidence="6">
    <location>
        <begin position="12"/>
        <end position="36"/>
    </location>
</feature>
<evidence type="ECO:0000256" key="3">
    <source>
        <dbReference type="ARBA" id="ARBA00022475"/>
    </source>
</evidence>
<keyword evidence="6" id="KW-1133">Transmembrane helix</keyword>
<dbReference type="PROSITE" id="PS51846">
    <property type="entry name" value="CNNM"/>
    <property type="match status" value="1"/>
</dbReference>
<feature type="domain" description="CNNM transmembrane" evidence="7">
    <location>
        <begin position="8"/>
        <end position="96"/>
    </location>
</feature>
<evidence type="ECO:0000259" key="7">
    <source>
        <dbReference type="PROSITE" id="PS51846"/>
    </source>
</evidence>
<reference evidence="8" key="1">
    <citation type="journal article" date="2015" name="Nature">
        <title>Complex archaea that bridge the gap between prokaryotes and eukaryotes.</title>
        <authorList>
            <person name="Spang A."/>
            <person name="Saw J.H."/>
            <person name="Jorgensen S.L."/>
            <person name="Zaremba-Niedzwiedzka K."/>
            <person name="Martijn J."/>
            <person name="Lind A.E."/>
            <person name="van Eijk R."/>
            <person name="Schleper C."/>
            <person name="Guy L."/>
            <person name="Ettema T.J."/>
        </authorList>
    </citation>
    <scope>NUCLEOTIDE SEQUENCE</scope>
</reference>
<dbReference type="InterPro" id="IPR002550">
    <property type="entry name" value="CNNM"/>
</dbReference>
<dbReference type="AlphaFoldDB" id="A0A0F8WRW5"/>
<dbReference type="Pfam" id="PF01595">
    <property type="entry name" value="CNNM"/>
    <property type="match status" value="1"/>
</dbReference>
<keyword evidence="6" id="KW-0472">Membrane</keyword>
<evidence type="ECO:0000256" key="4">
    <source>
        <dbReference type="ARBA" id="ARBA00022737"/>
    </source>
</evidence>
<gene>
    <name evidence="8" type="ORF">LCGC14_3118610</name>
</gene>
<evidence type="ECO:0000256" key="6">
    <source>
        <dbReference type="SAM" id="Phobius"/>
    </source>
</evidence>
<comment type="caution">
    <text evidence="8">The sequence shown here is derived from an EMBL/GenBank/DDBJ whole genome shotgun (WGS) entry which is preliminary data.</text>
</comment>
<accession>A0A0F8WRW5</accession>
<evidence type="ECO:0000256" key="2">
    <source>
        <dbReference type="ARBA" id="ARBA00006337"/>
    </source>
</evidence>
<evidence type="ECO:0000256" key="1">
    <source>
        <dbReference type="ARBA" id="ARBA00004651"/>
    </source>
</evidence>
<feature type="non-terminal residue" evidence="8">
    <location>
        <position position="96"/>
    </location>
</feature>
<comment type="similarity">
    <text evidence="2">Belongs to the UPF0053 family.</text>
</comment>
<keyword evidence="6" id="KW-0812">Transmembrane</keyword>
<organism evidence="8">
    <name type="scientific">marine sediment metagenome</name>
    <dbReference type="NCBI Taxonomy" id="412755"/>
    <lineage>
        <taxon>unclassified sequences</taxon>
        <taxon>metagenomes</taxon>
        <taxon>ecological metagenomes</taxon>
    </lineage>
</organism>
<protein>
    <recommendedName>
        <fullName evidence="7">CNNM transmembrane domain-containing protein</fullName>
    </recommendedName>
</protein>
<sequence>METTAPTFDSAFWITSAAILFLLVLSAFFSGSETALTAASRGKLRSQADRGSNGAARALKITEDNERLIGSVLLGNNLVNILATSLATALFTRAFG</sequence>
<dbReference type="GO" id="GO:0005886">
    <property type="term" value="C:plasma membrane"/>
    <property type="evidence" value="ECO:0007669"/>
    <property type="project" value="UniProtKB-SubCell"/>
</dbReference>
<evidence type="ECO:0000313" key="8">
    <source>
        <dbReference type="EMBL" id="KKK51075.1"/>
    </source>
</evidence>
<proteinExistence type="inferred from homology"/>
<keyword evidence="4" id="KW-0677">Repeat</keyword>
<comment type="subcellular location">
    <subcellularLocation>
        <location evidence="1">Cell membrane</location>
        <topology evidence="1">Multi-pass membrane protein</topology>
    </subcellularLocation>
</comment>
<name>A0A0F8WRW5_9ZZZZ</name>
<dbReference type="EMBL" id="LAZR01067693">
    <property type="protein sequence ID" value="KKK51075.1"/>
    <property type="molecule type" value="Genomic_DNA"/>
</dbReference>
<evidence type="ECO:0000256" key="5">
    <source>
        <dbReference type="ARBA" id="ARBA00023122"/>
    </source>
</evidence>
<dbReference type="PANTHER" id="PTHR22777">
    <property type="entry name" value="HEMOLYSIN-RELATED"/>
    <property type="match status" value="1"/>
</dbReference>
<keyword evidence="3" id="KW-1003">Cell membrane</keyword>
<keyword evidence="5" id="KW-0129">CBS domain</keyword>
<dbReference type="PANTHER" id="PTHR22777:SF32">
    <property type="entry name" value="UPF0053 INNER MEMBRANE PROTEIN YFJD"/>
    <property type="match status" value="1"/>
</dbReference>